<dbReference type="Proteomes" id="UP000000770">
    <property type="component" value="Plasmid pS19503"/>
</dbReference>
<protein>
    <submittedName>
        <fullName evidence="1">Uncharacterized protein</fullName>
    </submittedName>
</protein>
<evidence type="ECO:0000313" key="1">
    <source>
        <dbReference type="EMBL" id="ABX51840.1"/>
    </source>
</evidence>
<geneLocation type="plasmid" evidence="1 2">
    <name>pS19503</name>
</geneLocation>
<reference evidence="1 2" key="1">
    <citation type="submission" date="2007-11" db="EMBL/GenBank/DDBJ databases">
        <title>Complete sequence of plasmid3 pS19503 of Shewanella baltica OS195.</title>
        <authorList>
            <consortium name="US DOE Joint Genome Institute"/>
            <person name="Copeland A."/>
            <person name="Lucas S."/>
            <person name="Lapidus A."/>
            <person name="Barry K."/>
            <person name="Glavina del Rio T."/>
            <person name="Dalin E."/>
            <person name="Tice H."/>
            <person name="Pitluck S."/>
            <person name="Chain P."/>
            <person name="Malfatti S."/>
            <person name="Shin M."/>
            <person name="Vergez L."/>
            <person name="Schmutz J."/>
            <person name="Larimer F."/>
            <person name="Land M."/>
            <person name="Hauser L."/>
            <person name="Kyrpides N."/>
            <person name="Kim E."/>
            <person name="Brettar I."/>
            <person name="Rodrigues J."/>
            <person name="Konstantinidis K."/>
            <person name="Klappenbach J."/>
            <person name="Hofle M."/>
            <person name="Tiedje J."/>
            <person name="Richardson P."/>
        </authorList>
    </citation>
    <scope>NUCLEOTIDE SEQUENCE [LARGE SCALE GENOMIC DNA]</scope>
    <source>
        <strain evidence="1 2">OS195</strain>
        <plasmid evidence="2">Plasmid pS19503</plasmid>
    </source>
</reference>
<accession>A9L6Q8</accession>
<dbReference type="AlphaFoldDB" id="A9L6Q8"/>
<dbReference type="EMBL" id="CP000894">
    <property type="protein sequence ID" value="ABX51840.1"/>
    <property type="molecule type" value="Genomic_DNA"/>
</dbReference>
<gene>
    <name evidence="1" type="ordered locus">Sbal195_4685</name>
</gene>
<organism evidence="1 2">
    <name type="scientific">Shewanella baltica (strain OS195)</name>
    <dbReference type="NCBI Taxonomy" id="399599"/>
    <lineage>
        <taxon>Bacteria</taxon>
        <taxon>Pseudomonadati</taxon>
        <taxon>Pseudomonadota</taxon>
        <taxon>Gammaproteobacteria</taxon>
        <taxon>Alteromonadales</taxon>
        <taxon>Shewanellaceae</taxon>
        <taxon>Shewanella</taxon>
    </lineage>
</organism>
<sequence>MSQIQYNEIGKIRLIDIPQLPAGLLIKWLATRPIWMQERVIKQLTLIH</sequence>
<keyword evidence="1" id="KW-0614">Plasmid</keyword>
<dbReference type="KEGG" id="sbn:Sbal195_4685"/>
<name>A9L6Q8_SHEB9</name>
<dbReference type="HOGENOM" id="CLU_3157732_0_0_6"/>
<evidence type="ECO:0000313" key="2">
    <source>
        <dbReference type="Proteomes" id="UP000000770"/>
    </source>
</evidence>
<proteinExistence type="predicted"/>